<evidence type="ECO:0000313" key="2">
    <source>
        <dbReference type="Proteomes" id="UP000195447"/>
    </source>
</evidence>
<accession>A0A1Y4LYL8</accession>
<dbReference type="RefSeq" id="WP_087158109.1">
    <property type="nucleotide sequence ID" value="NZ_NFKM01000002.1"/>
</dbReference>
<proteinExistence type="predicted"/>
<protein>
    <recommendedName>
        <fullName evidence="3">Head fiber protein</fullName>
    </recommendedName>
</protein>
<keyword evidence="2" id="KW-1185">Reference proteome</keyword>
<evidence type="ECO:0008006" key="3">
    <source>
        <dbReference type="Google" id="ProtNLM"/>
    </source>
</evidence>
<dbReference type="AlphaFoldDB" id="A0A1Y4LYL8"/>
<dbReference type="Gene3D" id="6.10.140.1630">
    <property type="match status" value="1"/>
</dbReference>
<reference evidence="2" key="1">
    <citation type="submission" date="2017-04" db="EMBL/GenBank/DDBJ databases">
        <title>Function of individual gut microbiota members based on whole genome sequencing of pure cultures obtained from chicken caecum.</title>
        <authorList>
            <person name="Medvecky M."/>
            <person name="Cejkova D."/>
            <person name="Polansky O."/>
            <person name="Karasova D."/>
            <person name="Kubasova T."/>
            <person name="Cizek A."/>
            <person name="Rychlik I."/>
        </authorList>
    </citation>
    <scope>NUCLEOTIDE SEQUENCE [LARGE SCALE GENOMIC DNA]</scope>
    <source>
        <strain evidence="2">An178</strain>
    </source>
</reference>
<name>A0A1Y4LYL8_9FIRM</name>
<sequence length="126" mass="13262">MEDFSCLKDCEKTEFKSTLVPKKDEPLDITVQVDGIADATDIGKSLLKADSQSKAREVIGAGTSNFDGNYNSLTNKPTIPTTATKDKAGTVKQCVLVASATGETVTKAEFEALLTALKSAGIMANS</sequence>
<evidence type="ECO:0000313" key="1">
    <source>
        <dbReference type="EMBL" id="OUP61667.1"/>
    </source>
</evidence>
<dbReference type="EMBL" id="NFKM01000002">
    <property type="protein sequence ID" value="OUP61667.1"/>
    <property type="molecule type" value="Genomic_DNA"/>
</dbReference>
<dbReference type="Proteomes" id="UP000195447">
    <property type="component" value="Unassembled WGS sequence"/>
</dbReference>
<comment type="caution">
    <text evidence="1">The sequence shown here is derived from an EMBL/GenBank/DDBJ whole genome shotgun (WGS) entry which is preliminary data.</text>
</comment>
<organism evidence="1 2">
    <name type="scientific">Faecalitalea cylindroides</name>
    <dbReference type="NCBI Taxonomy" id="39483"/>
    <lineage>
        <taxon>Bacteria</taxon>
        <taxon>Bacillati</taxon>
        <taxon>Bacillota</taxon>
        <taxon>Erysipelotrichia</taxon>
        <taxon>Erysipelotrichales</taxon>
        <taxon>Erysipelotrichaceae</taxon>
        <taxon>Faecalitalea</taxon>
    </lineage>
</organism>
<gene>
    <name evidence="1" type="ORF">B5F14_01555</name>
</gene>